<dbReference type="Proteomes" id="UP001642464">
    <property type="component" value="Unassembled WGS sequence"/>
</dbReference>
<proteinExistence type="predicted"/>
<feature type="chain" id="PRO_5047122861" evidence="1">
    <location>
        <begin position="19"/>
        <end position="168"/>
    </location>
</feature>
<name>A0ABP0M5Z7_9DINO</name>
<evidence type="ECO:0000256" key="1">
    <source>
        <dbReference type="SAM" id="SignalP"/>
    </source>
</evidence>
<sequence length="168" mass="17977">MVSFRLGFVASLLCRSWAAHSKNVLQISPEASFEHITMNLQEVQSLLADAGDQPLPSYATPVMAPPVMGPPVMRPPMMAPPVMGPPVMAPPVMAPPVQAGAGAGSKFDMESYQMGLPLDAGLRLQSDDGVWFSSRSSKSRADKDYDTNTLLGLPLKLYDKIMNQMGGG</sequence>
<accession>A0ABP0M5Z7</accession>
<evidence type="ECO:0000313" key="3">
    <source>
        <dbReference type="Proteomes" id="UP001642464"/>
    </source>
</evidence>
<keyword evidence="1" id="KW-0732">Signal</keyword>
<comment type="caution">
    <text evidence="2">The sequence shown here is derived from an EMBL/GenBank/DDBJ whole genome shotgun (WGS) entry which is preliminary data.</text>
</comment>
<organism evidence="2 3">
    <name type="scientific">Durusdinium trenchii</name>
    <dbReference type="NCBI Taxonomy" id="1381693"/>
    <lineage>
        <taxon>Eukaryota</taxon>
        <taxon>Sar</taxon>
        <taxon>Alveolata</taxon>
        <taxon>Dinophyceae</taxon>
        <taxon>Suessiales</taxon>
        <taxon>Symbiodiniaceae</taxon>
        <taxon>Durusdinium</taxon>
    </lineage>
</organism>
<reference evidence="2 3" key="1">
    <citation type="submission" date="2024-02" db="EMBL/GenBank/DDBJ databases">
        <authorList>
            <person name="Chen Y."/>
            <person name="Shah S."/>
            <person name="Dougan E. K."/>
            <person name="Thang M."/>
            <person name="Chan C."/>
        </authorList>
    </citation>
    <scope>NUCLEOTIDE SEQUENCE [LARGE SCALE GENOMIC DNA]</scope>
</reference>
<keyword evidence="3" id="KW-1185">Reference proteome</keyword>
<feature type="signal peptide" evidence="1">
    <location>
        <begin position="1"/>
        <end position="18"/>
    </location>
</feature>
<protein>
    <submittedName>
        <fullName evidence="2">Uncharacterized protein</fullName>
    </submittedName>
</protein>
<gene>
    <name evidence="2" type="ORF">SCF082_LOCUS26343</name>
</gene>
<dbReference type="EMBL" id="CAXAMM010020001">
    <property type="protein sequence ID" value="CAK9046934.1"/>
    <property type="molecule type" value="Genomic_DNA"/>
</dbReference>
<evidence type="ECO:0000313" key="2">
    <source>
        <dbReference type="EMBL" id="CAK9046934.1"/>
    </source>
</evidence>